<keyword evidence="2" id="KW-0812">Transmembrane</keyword>
<gene>
    <name evidence="4" type="ORF">H8B19_11415</name>
</gene>
<dbReference type="CDD" id="cd06578">
    <property type="entry name" value="HemD"/>
    <property type="match status" value="1"/>
</dbReference>
<dbReference type="Proteomes" id="UP000601768">
    <property type="component" value="Unassembled WGS sequence"/>
</dbReference>
<evidence type="ECO:0000313" key="5">
    <source>
        <dbReference type="Proteomes" id="UP000601768"/>
    </source>
</evidence>
<feature type="compositionally biased region" description="Basic and acidic residues" evidence="1">
    <location>
        <begin position="250"/>
        <end position="259"/>
    </location>
</feature>
<dbReference type="InterPro" id="IPR007470">
    <property type="entry name" value="HemX"/>
</dbReference>
<feature type="transmembrane region" description="Helical" evidence="2">
    <location>
        <begin position="308"/>
        <end position="328"/>
    </location>
</feature>
<dbReference type="InterPro" id="IPR003754">
    <property type="entry name" value="4pyrrol_synth_uPrphyn_synth"/>
</dbReference>
<feature type="compositionally biased region" description="Polar residues" evidence="1">
    <location>
        <begin position="289"/>
        <end position="298"/>
    </location>
</feature>
<dbReference type="AlphaFoldDB" id="A0A8J6IV60"/>
<keyword evidence="2" id="KW-0472">Membrane</keyword>
<feature type="region of interest" description="Disordered" evidence="1">
    <location>
        <begin position="245"/>
        <end position="298"/>
    </location>
</feature>
<keyword evidence="5" id="KW-1185">Reference proteome</keyword>
<organism evidence="4 5">
    <name type="scientific">Neptunicella marina</name>
    <dbReference type="NCBI Taxonomy" id="2125989"/>
    <lineage>
        <taxon>Bacteria</taxon>
        <taxon>Pseudomonadati</taxon>
        <taxon>Pseudomonadota</taxon>
        <taxon>Gammaproteobacteria</taxon>
        <taxon>Alteromonadales</taxon>
        <taxon>Alteromonadaceae</taxon>
        <taxon>Neptunicella</taxon>
    </lineage>
</organism>
<dbReference type="SUPFAM" id="SSF69618">
    <property type="entry name" value="HemD-like"/>
    <property type="match status" value="1"/>
</dbReference>
<dbReference type="InterPro" id="IPR036108">
    <property type="entry name" value="4pyrrol_syn_uPrphyn_synt_sf"/>
</dbReference>
<evidence type="ECO:0000313" key="4">
    <source>
        <dbReference type="EMBL" id="MBC3766487.1"/>
    </source>
</evidence>
<evidence type="ECO:0000256" key="2">
    <source>
        <dbReference type="SAM" id="Phobius"/>
    </source>
</evidence>
<dbReference type="GO" id="GO:0033014">
    <property type="term" value="P:tetrapyrrole biosynthetic process"/>
    <property type="evidence" value="ECO:0007669"/>
    <property type="project" value="InterPro"/>
</dbReference>
<feature type="compositionally biased region" description="Basic and acidic residues" evidence="1">
    <location>
        <begin position="273"/>
        <end position="283"/>
    </location>
</feature>
<dbReference type="Gene3D" id="3.40.50.10090">
    <property type="match status" value="2"/>
</dbReference>
<dbReference type="RefSeq" id="WP_186507018.1">
    <property type="nucleotide sequence ID" value="NZ_JACNEP010000008.1"/>
</dbReference>
<dbReference type="Pfam" id="PF02602">
    <property type="entry name" value="HEM4"/>
    <property type="match status" value="1"/>
</dbReference>
<dbReference type="PANTHER" id="PTHR38043:SF1">
    <property type="entry name" value="PROTEIN HEMX"/>
    <property type="match status" value="1"/>
</dbReference>
<sequence>MTRFLLLKPQPKVIKTLDVMQQAGLTVVAEPLQQIVEDSSQFSVFVQQLTSLPQKSCVIFTSTFAAEYAIKAMQGNIWPQQLNYFAVGSSTADCLQNTDIKVRLPKRFDSEGLLEMAELIDVSQRQVLIVKGQNGRQTLQQELTERGATVQLAELYKRENLSPAADDKSWQKQQINCIIATSGEQVEQAFSIWPASWLTAVSWICISQRIADMLSQHGVKKITVSDNATDEAVIKCAVEFEEQQMSQDTDQDKLKELESQVKQSQAAASESKVAPESEVKPEPAPKINKPQSQSIPQGNKGTSAWLKLLVLINFIAVIALAAGAYWWWSQQQARQQQQQDQFSQQQRELMQSIELARQQMLNKQDAQNSELTQQVEQLVQQSAANTQHLNQMSGQRPSDWVIAEADYLVKMAGRKLWLEHDTDTAIAMLKAADVRLAELDDPSLLPVRANINDDIQTLQLINPVPFDSLVLNLSSLRNRAEALPVAMVALPKAEDAAQQSELSDSVDDWQANLSRSWEKFKQNFITIKPRVDKVQPLMNAQEQWLVKQQFKHYLQQAEWALQQEKADYFVQSVQAALVNLQQYFDFSSAAVRQVEQQLLELSKTDIHRQYPQQLSAAQPLRELTQQRLSGAIKQEQAL</sequence>
<feature type="domain" description="Tetrapyrrole biosynthesis uroporphyrinogen III synthase" evidence="3">
    <location>
        <begin position="20"/>
        <end position="234"/>
    </location>
</feature>
<evidence type="ECO:0000259" key="3">
    <source>
        <dbReference type="Pfam" id="PF02602"/>
    </source>
</evidence>
<accession>A0A8J6IV60</accession>
<comment type="caution">
    <text evidence="4">The sequence shown here is derived from an EMBL/GenBank/DDBJ whole genome shotgun (WGS) entry which is preliminary data.</text>
</comment>
<reference evidence="4" key="2">
    <citation type="submission" date="2020-08" db="EMBL/GenBank/DDBJ databases">
        <authorList>
            <person name="Lai Q."/>
        </authorList>
    </citation>
    <scope>NUCLEOTIDE SEQUENCE</scope>
    <source>
        <strain evidence="4">S27-2</strain>
    </source>
</reference>
<dbReference type="GO" id="GO:0004852">
    <property type="term" value="F:uroporphyrinogen-III synthase activity"/>
    <property type="evidence" value="ECO:0007669"/>
    <property type="project" value="InterPro"/>
</dbReference>
<proteinExistence type="predicted"/>
<keyword evidence="2" id="KW-1133">Transmembrane helix</keyword>
<dbReference type="Pfam" id="PF04375">
    <property type="entry name" value="HemX"/>
    <property type="match status" value="1"/>
</dbReference>
<reference evidence="4" key="1">
    <citation type="journal article" date="2018" name="Int. J. Syst. Evol. Microbiol.">
        <title>Neptunicella marina gen. nov., sp. nov., isolated from surface seawater.</title>
        <authorList>
            <person name="Liu X."/>
            <person name="Lai Q."/>
            <person name="Du Y."/>
            <person name="Zhang X."/>
            <person name="Liu Z."/>
            <person name="Sun F."/>
            <person name="Shao Z."/>
        </authorList>
    </citation>
    <scope>NUCLEOTIDE SEQUENCE</scope>
    <source>
        <strain evidence="4">S27-2</strain>
    </source>
</reference>
<protein>
    <submittedName>
        <fullName evidence="4">Uroporphyrinogen-III synthase</fullName>
    </submittedName>
</protein>
<evidence type="ECO:0000256" key="1">
    <source>
        <dbReference type="SAM" id="MobiDB-lite"/>
    </source>
</evidence>
<dbReference type="EMBL" id="JACNEP010000008">
    <property type="protein sequence ID" value="MBC3766487.1"/>
    <property type="molecule type" value="Genomic_DNA"/>
</dbReference>
<name>A0A8J6IV60_9ALTE</name>
<dbReference type="PANTHER" id="PTHR38043">
    <property type="entry name" value="PROTEIN HEMX"/>
    <property type="match status" value="1"/>
</dbReference>